<reference evidence="1 2" key="1">
    <citation type="submission" date="2023-07" db="EMBL/GenBank/DDBJ databases">
        <title>Genomic Encyclopedia of Type Strains, Phase IV (KMG-IV): sequencing the most valuable type-strain genomes for metagenomic binning, comparative biology and taxonomic classification.</title>
        <authorList>
            <person name="Goeker M."/>
        </authorList>
    </citation>
    <scope>NUCLEOTIDE SEQUENCE [LARGE SCALE GENOMIC DNA]</scope>
    <source>
        <strain evidence="1 2">DSM 1112</strain>
    </source>
</reference>
<evidence type="ECO:0000313" key="2">
    <source>
        <dbReference type="Proteomes" id="UP001230207"/>
    </source>
</evidence>
<dbReference type="EMBL" id="JAUSVF010000004">
    <property type="protein sequence ID" value="MDQ0323663.1"/>
    <property type="molecule type" value="Genomic_DNA"/>
</dbReference>
<gene>
    <name evidence="1" type="ORF">QO002_005870</name>
</gene>
<proteinExistence type="predicted"/>
<dbReference type="Proteomes" id="UP001230207">
    <property type="component" value="Unassembled WGS sequence"/>
</dbReference>
<evidence type="ECO:0000313" key="1">
    <source>
        <dbReference type="EMBL" id="MDQ0323663.1"/>
    </source>
</evidence>
<sequence>MEISSRLSMIFWARPGPEYQKVNDRFGNQHRHVVYLRKSADIIDFNFYGRSKETPIRQMTHQTPIGRKDLRADVTAWPTKGPSEQETMLTIATDPTHLGACIGITERWTSSVMNLCC</sequence>
<accession>A0ABU0C0G8</accession>
<dbReference type="RefSeq" id="WP_307236361.1">
    <property type="nucleotide sequence ID" value="NZ_JAUSVF010000004.1"/>
</dbReference>
<organism evidence="1 2">
    <name type="scientific">Pararhizobium capsulatum DSM 1112</name>
    <dbReference type="NCBI Taxonomy" id="1121113"/>
    <lineage>
        <taxon>Bacteria</taxon>
        <taxon>Pseudomonadati</taxon>
        <taxon>Pseudomonadota</taxon>
        <taxon>Alphaproteobacteria</taxon>
        <taxon>Hyphomicrobiales</taxon>
        <taxon>Rhizobiaceae</taxon>
        <taxon>Rhizobium/Agrobacterium group</taxon>
        <taxon>Pararhizobium</taxon>
    </lineage>
</organism>
<comment type="caution">
    <text evidence="1">The sequence shown here is derived from an EMBL/GenBank/DDBJ whole genome shotgun (WGS) entry which is preliminary data.</text>
</comment>
<name>A0ABU0C0G8_9HYPH</name>
<protein>
    <submittedName>
        <fullName evidence="1">Uncharacterized protein</fullName>
    </submittedName>
</protein>
<keyword evidence="2" id="KW-1185">Reference proteome</keyword>